<protein>
    <recommendedName>
        <fullName evidence="4">DUF4177 domain-containing protein</fullName>
    </recommendedName>
</protein>
<accession>A0A1I6GP70</accession>
<dbReference type="OrthoDB" id="7658888at2"/>
<dbReference type="Proteomes" id="UP000199658">
    <property type="component" value="Unassembled WGS sequence"/>
</dbReference>
<dbReference type="EMBL" id="FOYO01000001">
    <property type="protein sequence ID" value="SFR43857.1"/>
    <property type="molecule type" value="Genomic_DNA"/>
</dbReference>
<gene>
    <name evidence="2" type="ORF">SAMN04488002_1773</name>
</gene>
<dbReference type="STRING" id="670154.SAMN04488002_1773"/>
<sequence>MSKFEYQVVPAPRKGKSVRKVRGTEAKFANTISSLMNEMAAEGWEYQRAETLPCEERQGLTGKTVKYHSLLVFRRALAEDVAADEVAAPAVVAAPVVAAPDPKPEPEEAARAEPVLSRDAAAGPAPEGFMEPDEAADDDKRGVAAE</sequence>
<reference evidence="3" key="1">
    <citation type="submission" date="2016-10" db="EMBL/GenBank/DDBJ databases">
        <authorList>
            <person name="Varghese N."/>
            <person name="Submissions S."/>
        </authorList>
    </citation>
    <scope>NUCLEOTIDE SEQUENCE [LARGE SCALE GENOMIC DNA]</scope>
    <source>
        <strain evidence="3">DSM 26921</strain>
    </source>
</reference>
<dbReference type="RefSeq" id="WP_090215424.1">
    <property type="nucleotide sequence ID" value="NZ_FOYO01000001.1"/>
</dbReference>
<evidence type="ECO:0000313" key="2">
    <source>
        <dbReference type="EMBL" id="SFR43857.1"/>
    </source>
</evidence>
<feature type="region of interest" description="Disordered" evidence="1">
    <location>
        <begin position="96"/>
        <end position="146"/>
    </location>
</feature>
<evidence type="ECO:0000256" key="1">
    <source>
        <dbReference type="SAM" id="MobiDB-lite"/>
    </source>
</evidence>
<organism evidence="2 3">
    <name type="scientific">Litoreibacter janthinus</name>
    <dbReference type="NCBI Taxonomy" id="670154"/>
    <lineage>
        <taxon>Bacteria</taxon>
        <taxon>Pseudomonadati</taxon>
        <taxon>Pseudomonadota</taxon>
        <taxon>Alphaproteobacteria</taxon>
        <taxon>Rhodobacterales</taxon>
        <taxon>Roseobacteraceae</taxon>
        <taxon>Litoreibacter</taxon>
    </lineage>
</organism>
<name>A0A1I6GP70_9RHOB</name>
<dbReference type="AlphaFoldDB" id="A0A1I6GP70"/>
<keyword evidence="3" id="KW-1185">Reference proteome</keyword>
<proteinExistence type="predicted"/>
<evidence type="ECO:0000313" key="3">
    <source>
        <dbReference type="Proteomes" id="UP000199658"/>
    </source>
</evidence>
<evidence type="ECO:0008006" key="4">
    <source>
        <dbReference type="Google" id="ProtNLM"/>
    </source>
</evidence>
<feature type="compositionally biased region" description="Basic and acidic residues" evidence="1">
    <location>
        <begin position="102"/>
        <end position="111"/>
    </location>
</feature>